<keyword evidence="3" id="KW-1185">Reference proteome</keyword>
<dbReference type="PROSITE" id="PS51257">
    <property type="entry name" value="PROKAR_LIPOPROTEIN"/>
    <property type="match status" value="1"/>
</dbReference>
<dbReference type="EMBL" id="CP101740">
    <property type="protein sequence ID" value="UUL81570.1"/>
    <property type="molecule type" value="Genomic_DNA"/>
</dbReference>
<sequence length="363" mass="36460">MHRTLLIATSLAALVGCSAPSPANEAAVSNVAEPPAVAAPQVAAPTAPPAATTPGELKTFGDWAVGCDNLRNCQAVALAPEDGVGDWPAFLLSIERDAGAEGAIRVTLSGQSEATPPVRIAIDGKQVAEGGPGFAGADAAAIATAIAGGRSAVVRAGRETAINSLGGASAALRYIDAQQGRADTAGALVAKGAGPDRSVAAAAPVIRAIAPAGTAATLTPAVEAELRKIAECGIADFVDDVPRAETHALGGGTTLVLLPCDQGAYNAIAALFVIGADGKPVPAKLDADTGMSPEAQPVPTVVNPDFADGVLSTYAKGRGLGDCGTTQSFVWDGQRLRMTEMAAMSECRGSMDYITVWRAEVTR</sequence>
<keyword evidence="1" id="KW-0732">Signal</keyword>
<feature type="chain" id="PRO_5045582951" evidence="1">
    <location>
        <begin position="24"/>
        <end position="363"/>
    </location>
</feature>
<organism evidence="2 3">
    <name type="scientific">Sphingomonas qomolangmaensis</name>
    <dbReference type="NCBI Taxonomy" id="2918765"/>
    <lineage>
        <taxon>Bacteria</taxon>
        <taxon>Pseudomonadati</taxon>
        <taxon>Pseudomonadota</taxon>
        <taxon>Alphaproteobacteria</taxon>
        <taxon>Sphingomonadales</taxon>
        <taxon>Sphingomonadaceae</taxon>
        <taxon>Sphingomonas</taxon>
    </lineage>
</organism>
<gene>
    <name evidence="2" type="ORF">NMP03_10175</name>
</gene>
<proteinExistence type="predicted"/>
<dbReference type="RefSeq" id="WP_256505257.1">
    <property type="nucleotide sequence ID" value="NZ_CP101740.1"/>
</dbReference>
<protein>
    <submittedName>
        <fullName evidence="2">DUF1176 domain-containing protein</fullName>
    </submittedName>
</protein>
<feature type="signal peptide" evidence="1">
    <location>
        <begin position="1"/>
        <end position="23"/>
    </location>
</feature>
<name>A0ABY5L753_9SPHN</name>
<reference evidence="2" key="1">
    <citation type="submission" date="2022-07" db="EMBL/GenBank/DDBJ databases">
        <title>Sphingomonas sp. nov., a novel bacterium isolated from the north slope of the Mount Everest.</title>
        <authorList>
            <person name="Cui X."/>
            <person name="Liu Y."/>
        </authorList>
    </citation>
    <scope>NUCLEOTIDE SEQUENCE</scope>
    <source>
        <strain evidence="2">S5-59</strain>
    </source>
</reference>
<evidence type="ECO:0000256" key="1">
    <source>
        <dbReference type="SAM" id="SignalP"/>
    </source>
</evidence>
<accession>A0ABY5L753</accession>
<dbReference type="Pfam" id="PF06674">
    <property type="entry name" value="DUF1176"/>
    <property type="match status" value="1"/>
</dbReference>
<evidence type="ECO:0000313" key="2">
    <source>
        <dbReference type="EMBL" id="UUL81570.1"/>
    </source>
</evidence>
<dbReference type="InterPro" id="IPR009560">
    <property type="entry name" value="DUF1176"/>
</dbReference>
<dbReference type="Proteomes" id="UP001058533">
    <property type="component" value="Chromosome"/>
</dbReference>
<evidence type="ECO:0000313" key="3">
    <source>
        <dbReference type="Proteomes" id="UP001058533"/>
    </source>
</evidence>